<dbReference type="GO" id="GO:0005315">
    <property type="term" value="F:phosphate transmembrane transporter activity"/>
    <property type="evidence" value="ECO:0007669"/>
    <property type="project" value="InterPro"/>
</dbReference>
<evidence type="ECO:0000313" key="7">
    <source>
        <dbReference type="EMBL" id="SEB48973.1"/>
    </source>
</evidence>
<keyword evidence="4 6" id="KW-1133">Transmembrane helix</keyword>
<organism evidence="7 8">
    <name type="scientific">Arthrobacter woluwensis</name>
    <dbReference type="NCBI Taxonomy" id="156980"/>
    <lineage>
        <taxon>Bacteria</taxon>
        <taxon>Bacillati</taxon>
        <taxon>Actinomycetota</taxon>
        <taxon>Actinomycetes</taxon>
        <taxon>Micrococcales</taxon>
        <taxon>Micrococcaceae</taxon>
        <taxon>Arthrobacter</taxon>
    </lineage>
</organism>
<feature type="transmembrane region" description="Helical" evidence="6">
    <location>
        <begin position="104"/>
        <end position="122"/>
    </location>
</feature>
<keyword evidence="2" id="KW-0813">Transport</keyword>
<evidence type="ECO:0000256" key="3">
    <source>
        <dbReference type="ARBA" id="ARBA00022692"/>
    </source>
</evidence>
<dbReference type="STRING" id="156980.SAMN04489745_0345"/>
<name>A0A1H4JRT4_9MICC</name>
<gene>
    <name evidence="7" type="ORF">SAMN04489745_0345</name>
</gene>
<evidence type="ECO:0000256" key="6">
    <source>
        <dbReference type="SAM" id="Phobius"/>
    </source>
</evidence>
<protein>
    <submittedName>
        <fullName evidence="7">Inorganic phosphate transporter, PiT family</fullName>
    </submittedName>
</protein>
<feature type="transmembrane region" description="Helical" evidence="6">
    <location>
        <begin position="42"/>
        <end position="63"/>
    </location>
</feature>
<evidence type="ECO:0000256" key="4">
    <source>
        <dbReference type="ARBA" id="ARBA00022989"/>
    </source>
</evidence>
<evidence type="ECO:0000256" key="1">
    <source>
        <dbReference type="ARBA" id="ARBA00004141"/>
    </source>
</evidence>
<comment type="subcellular location">
    <subcellularLocation>
        <location evidence="1">Membrane</location>
        <topology evidence="1">Multi-pass membrane protein</topology>
    </subcellularLocation>
</comment>
<evidence type="ECO:0000313" key="8">
    <source>
        <dbReference type="Proteomes" id="UP000182652"/>
    </source>
</evidence>
<feature type="transmembrane region" description="Helical" evidence="6">
    <location>
        <begin position="75"/>
        <end position="98"/>
    </location>
</feature>
<proteinExistence type="predicted"/>
<keyword evidence="5 6" id="KW-0472">Membrane</keyword>
<accession>A0A1H4JRT4</accession>
<dbReference type="EMBL" id="FNSN01000003">
    <property type="protein sequence ID" value="SEB48973.1"/>
    <property type="molecule type" value="Genomic_DNA"/>
</dbReference>
<dbReference type="PANTHER" id="PTHR11101">
    <property type="entry name" value="PHOSPHATE TRANSPORTER"/>
    <property type="match status" value="1"/>
</dbReference>
<dbReference type="Pfam" id="PF01384">
    <property type="entry name" value="PHO4"/>
    <property type="match status" value="1"/>
</dbReference>
<dbReference type="InterPro" id="IPR001204">
    <property type="entry name" value="Phos_transporter"/>
</dbReference>
<keyword evidence="3 6" id="KW-0812">Transmembrane</keyword>
<sequence length="336" mass="35829">MIAFFLVLTVLLTVTFTFLNGFRDVSSAIAFAVRSRALTASVAVVLAAFFNLLGVVLAFPLALEIGTNWLRLPEGLNGLSLLVSGLAAGIIWNIFTWWKGIPSSSTHALLSGLFGAGAAAILKGGTEIPEASATLWNSVALPLLLSPALAFLLSYVLVWPTTWVARNQPPNVVNRRLRRAQAITAGAVAFGHGLQDGQRTFLVLLMAFFVAGYEDGQPLAFMMVTLVAAAMTAGTLFGGWRISYTLGHRMIRVDPLRGFVTQAVGFALQFAGAIALSWPISTTHTMAAGMWGAGTNQRFSQANRPLILKILGYWVITPVATAALGFVFQMALSALT</sequence>
<feature type="transmembrane region" description="Helical" evidence="6">
    <location>
        <begin position="219"/>
        <end position="238"/>
    </location>
</feature>
<evidence type="ECO:0000256" key="2">
    <source>
        <dbReference type="ARBA" id="ARBA00022448"/>
    </source>
</evidence>
<feature type="transmembrane region" description="Helical" evidence="6">
    <location>
        <begin position="311"/>
        <end position="335"/>
    </location>
</feature>
<feature type="transmembrane region" description="Helical" evidence="6">
    <location>
        <begin position="134"/>
        <end position="158"/>
    </location>
</feature>
<dbReference type="RefSeq" id="WP_139244623.1">
    <property type="nucleotide sequence ID" value="NZ_FNSN01000003.1"/>
</dbReference>
<dbReference type="GO" id="GO:0016020">
    <property type="term" value="C:membrane"/>
    <property type="evidence" value="ECO:0007669"/>
    <property type="project" value="UniProtKB-SubCell"/>
</dbReference>
<dbReference type="PANTHER" id="PTHR11101:SF80">
    <property type="entry name" value="PHOSPHATE TRANSPORTER"/>
    <property type="match status" value="1"/>
</dbReference>
<dbReference type="AlphaFoldDB" id="A0A1H4JRT4"/>
<dbReference type="Proteomes" id="UP000182652">
    <property type="component" value="Unassembled WGS sequence"/>
</dbReference>
<dbReference type="GO" id="GO:0035435">
    <property type="term" value="P:phosphate ion transmembrane transport"/>
    <property type="evidence" value="ECO:0007669"/>
    <property type="project" value="TreeGrafter"/>
</dbReference>
<keyword evidence="8" id="KW-1185">Reference proteome</keyword>
<evidence type="ECO:0000256" key="5">
    <source>
        <dbReference type="ARBA" id="ARBA00023136"/>
    </source>
</evidence>
<reference evidence="7 8" key="1">
    <citation type="submission" date="2016-10" db="EMBL/GenBank/DDBJ databases">
        <authorList>
            <person name="de Groot N.N."/>
        </authorList>
    </citation>
    <scope>NUCLEOTIDE SEQUENCE [LARGE SCALE GENOMIC DNA]</scope>
    <source>
        <strain evidence="7 8">DSM 10495</strain>
    </source>
</reference>